<sequence length="123" mass="13748">MQALWLWKVFVPWLARDPALLKQPRTCWPETRETETPRRRSERRTMLMSLLYLPYSVSVPTPVVSIPTTPFIHSFFLSALSATGAAGRADHVSSRAPIDNASTNRPDRVADRRGAANTVASSL</sequence>
<feature type="region of interest" description="Disordered" evidence="1">
    <location>
        <begin position="90"/>
        <end position="123"/>
    </location>
</feature>
<organism evidence="2 3">
    <name type="scientific">Rasamsonia emersonii (strain ATCC 16479 / CBS 393.64 / IMI 116815)</name>
    <dbReference type="NCBI Taxonomy" id="1408163"/>
    <lineage>
        <taxon>Eukaryota</taxon>
        <taxon>Fungi</taxon>
        <taxon>Dikarya</taxon>
        <taxon>Ascomycota</taxon>
        <taxon>Pezizomycotina</taxon>
        <taxon>Eurotiomycetes</taxon>
        <taxon>Eurotiomycetidae</taxon>
        <taxon>Eurotiales</taxon>
        <taxon>Trichocomaceae</taxon>
        <taxon>Rasamsonia</taxon>
    </lineage>
</organism>
<name>A0A0F4YHD2_RASE3</name>
<dbReference type="AlphaFoldDB" id="A0A0F4YHD2"/>
<proteinExistence type="predicted"/>
<dbReference type="RefSeq" id="XP_013324117.1">
    <property type="nucleotide sequence ID" value="XM_013468663.1"/>
</dbReference>
<accession>A0A0F4YHD2</accession>
<feature type="compositionally biased region" description="Basic and acidic residues" evidence="1">
    <location>
        <begin position="105"/>
        <end position="114"/>
    </location>
</feature>
<dbReference type="EMBL" id="LASV01000640">
    <property type="protein sequence ID" value="KKA17505.1"/>
    <property type="molecule type" value="Genomic_DNA"/>
</dbReference>
<comment type="caution">
    <text evidence="2">The sequence shown here is derived from an EMBL/GenBank/DDBJ whole genome shotgun (WGS) entry which is preliminary data.</text>
</comment>
<dbReference type="Proteomes" id="UP000053958">
    <property type="component" value="Unassembled WGS sequence"/>
</dbReference>
<evidence type="ECO:0000256" key="1">
    <source>
        <dbReference type="SAM" id="MobiDB-lite"/>
    </source>
</evidence>
<evidence type="ECO:0000313" key="3">
    <source>
        <dbReference type="Proteomes" id="UP000053958"/>
    </source>
</evidence>
<gene>
    <name evidence="2" type="ORF">T310_8556</name>
</gene>
<dbReference type="GeneID" id="25320812"/>
<evidence type="ECO:0000313" key="2">
    <source>
        <dbReference type="EMBL" id="KKA17505.1"/>
    </source>
</evidence>
<keyword evidence="3" id="KW-1185">Reference proteome</keyword>
<protein>
    <submittedName>
        <fullName evidence="2">Uncharacterized protein</fullName>
    </submittedName>
</protein>
<reference evidence="2 3" key="1">
    <citation type="submission" date="2015-04" db="EMBL/GenBank/DDBJ databases">
        <authorList>
            <person name="Heijne W.H."/>
            <person name="Fedorova N.D."/>
            <person name="Nierman W.C."/>
            <person name="Vollebregt A.W."/>
            <person name="Zhao Z."/>
            <person name="Wu L."/>
            <person name="Kumar M."/>
            <person name="Stam H."/>
            <person name="van den Berg M.A."/>
            <person name="Pel H.J."/>
        </authorList>
    </citation>
    <scope>NUCLEOTIDE SEQUENCE [LARGE SCALE GENOMIC DNA]</scope>
    <source>
        <strain evidence="2 3">CBS 393.64</strain>
    </source>
</reference>